<dbReference type="FunCoup" id="A0A200R897">
    <property type="interactions" value="65"/>
</dbReference>
<organism evidence="8 9">
    <name type="scientific">Macleaya cordata</name>
    <name type="common">Five-seeded plume-poppy</name>
    <name type="synonym">Bocconia cordata</name>
    <dbReference type="NCBI Taxonomy" id="56857"/>
    <lineage>
        <taxon>Eukaryota</taxon>
        <taxon>Viridiplantae</taxon>
        <taxon>Streptophyta</taxon>
        <taxon>Embryophyta</taxon>
        <taxon>Tracheophyta</taxon>
        <taxon>Spermatophyta</taxon>
        <taxon>Magnoliopsida</taxon>
        <taxon>Ranunculales</taxon>
        <taxon>Papaveraceae</taxon>
        <taxon>Papaveroideae</taxon>
        <taxon>Macleaya</taxon>
    </lineage>
</organism>
<sequence length="382" mass="42808">MYYHYFANYIDLSIFLVLPYTRFKLRHQQQEEIEENLKSSKLPAKKRKKSSDPSPPATPLQTQTTTCCLPAKKRVWALQPLSPEKPIQLFDLNLEYQQSPEKESIPLQKNPSSPNSSNGDSDLNFEYQQSPENESLPLQNNPSSPSSLGGDSENKEESQVNDGDVKEEEDLEVEEEDDGIVCDVCQSTDGDPSDPIVLCDGCDLMVHSTCYGDPLIKGIPEGDWFCCSCQVSSPSKKDLVDARETGRDCCLCPVKGGALKPTTDGRWAHILCALLVPEVFFKNPEGRKDIDCSRVPSKRWEEICYVCNSTSGCVIECSEPKCSLAFHVTCGLKEELCIEYREGRSARRGAIVAGFCKTHTQLWEKQQQTGKFKIVARDEDKK</sequence>
<evidence type="ECO:0000256" key="5">
    <source>
        <dbReference type="SAM" id="MobiDB-lite"/>
    </source>
</evidence>
<dbReference type="InterPro" id="IPR050701">
    <property type="entry name" value="Histone_Mod_Regulator"/>
</dbReference>
<dbReference type="STRING" id="56857.A0A200R897"/>
<feature type="region of interest" description="Disordered" evidence="5">
    <location>
        <begin position="100"/>
        <end position="177"/>
    </location>
</feature>
<keyword evidence="9" id="KW-1185">Reference proteome</keyword>
<keyword evidence="2 4" id="KW-0863">Zinc-finger</keyword>
<dbReference type="InterPro" id="IPR013083">
    <property type="entry name" value="Znf_RING/FYVE/PHD"/>
</dbReference>
<comment type="caution">
    <text evidence="8">The sequence shown here is derived from an EMBL/GenBank/DDBJ whole genome shotgun (WGS) entry which is preliminary data.</text>
</comment>
<dbReference type="PROSITE" id="PS50016">
    <property type="entry name" value="ZF_PHD_2"/>
    <property type="match status" value="1"/>
</dbReference>
<dbReference type="SMART" id="SM00249">
    <property type="entry name" value="PHD"/>
    <property type="match status" value="2"/>
</dbReference>
<evidence type="ECO:0000313" key="9">
    <source>
        <dbReference type="Proteomes" id="UP000195402"/>
    </source>
</evidence>
<dbReference type="PANTHER" id="PTHR13793:SF148">
    <property type="entry name" value="RING_FYVE_PHD ZINC FINGER SUPERFAMILY PROTEIN"/>
    <property type="match status" value="1"/>
</dbReference>
<dbReference type="PANTHER" id="PTHR13793">
    <property type="entry name" value="PHD FINGER PROTEINS"/>
    <property type="match status" value="1"/>
</dbReference>
<dbReference type="Gene3D" id="3.30.40.10">
    <property type="entry name" value="Zinc/RING finger domain, C3HC4 (zinc finger)"/>
    <property type="match status" value="2"/>
</dbReference>
<dbReference type="PROSITE" id="PS51805">
    <property type="entry name" value="EPHD"/>
    <property type="match status" value="1"/>
</dbReference>
<feature type="compositionally biased region" description="Acidic residues" evidence="5">
    <location>
        <begin position="165"/>
        <end position="177"/>
    </location>
</feature>
<gene>
    <name evidence="8" type="ORF">BVC80_1227g12</name>
</gene>
<dbReference type="EMBL" id="MVGT01000347">
    <property type="protein sequence ID" value="OVA18937.1"/>
    <property type="molecule type" value="Genomic_DNA"/>
</dbReference>
<dbReference type="Proteomes" id="UP000195402">
    <property type="component" value="Unassembled WGS sequence"/>
</dbReference>
<dbReference type="AlphaFoldDB" id="A0A200R897"/>
<dbReference type="InParanoid" id="A0A200R897"/>
<feature type="domain" description="PHD-type" evidence="6">
    <location>
        <begin position="179"/>
        <end position="232"/>
    </location>
</feature>
<dbReference type="Pfam" id="PF00628">
    <property type="entry name" value="PHD"/>
    <property type="match status" value="1"/>
</dbReference>
<accession>A0A200R897</accession>
<proteinExistence type="predicted"/>
<feature type="compositionally biased region" description="Low complexity" evidence="5">
    <location>
        <begin position="133"/>
        <end position="148"/>
    </location>
</feature>
<dbReference type="InterPro" id="IPR001965">
    <property type="entry name" value="Znf_PHD"/>
</dbReference>
<evidence type="ECO:0000256" key="2">
    <source>
        <dbReference type="ARBA" id="ARBA00022771"/>
    </source>
</evidence>
<dbReference type="OrthoDB" id="20839at2759"/>
<evidence type="ECO:0000259" key="7">
    <source>
        <dbReference type="PROSITE" id="PS51805"/>
    </source>
</evidence>
<feature type="region of interest" description="Disordered" evidence="5">
    <location>
        <begin position="34"/>
        <end position="64"/>
    </location>
</feature>
<evidence type="ECO:0000256" key="1">
    <source>
        <dbReference type="ARBA" id="ARBA00022723"/>
    </source>
</evidence>
<feature type="domain" description="PHD-type" evidence="7">
    <location>
        <begin position="246"/>
        <end position="360"/>
    </location>
</feature>
<evidence type="ECO:0000259" key="6">
    <source>
        <dbReference type="PROSITE" id="PS50016"/>
    </source>
</evidence>
<dbReference type="OMA" id="RWKGKCY"/>
<dbReference type="InterPro" id="IPR019786">
    <property type="entry name" value="Zinc_finger_PHD-type_CS"/>
</dbReference>
<dbReference type="PROSITE" id="PS01359">
    <property type="entry name" value="ZF_PHD_1"/>
    <property type="match status" value="1"/>
</dbReference>
<dbReference type="GO" id="GO:0006357">
    <property type="term" value="P:regulation of transcription by RNA polymerase II"/>
    <property type="evidence" value="ECO:0007669"/>
    <property type="project" value="TreeGrafter"/>
</dbReference>
<protein>
    <submittedName>
        <fullName evidence="8">Zinc finger protein</fullName>
    </submittedName>
</protein>
<keyword evidence="1" id="KW-0479">Metal-binding</keyword>
<dbReference type="GO" id="GO:0008270">
    <property type="term" value="F:zinc ion binding"/>
    <property type="evidence" value="ECO:0007669"/>
    <property type="project" value="UniProtKB-KW"/>
</dbReference>
<name>A0A200R897_MACCD</name>
<dbReference type="InterPro" id="IPR034732">
    <property type="entry name" value="EPHD"/>
</dbReference>
<keyword evidence="3" id="KW-0862">Zinc</keyword>
<evidence type="ECO:0000256" key="3">
    <source>
        <dbReference type="ARBA" id="ARBA00022833"/>
    </source>
</evidence>
<dbReference type="InterPro" id="IPR011011">
    <property type="entry name" value="Znf_FYVE_PHD"/>
</dbReference>
<dbReference type="Pfam" id="PF13832">
    <property type="entry name" value="zf-HC5HC2H_2"/>
    <property type="match status" value="1"/>
</dbReference>
<evidence type="ECO:0000256" key="4">
    <source>
        <dbReference type="PROSITE-ProRule" id="PRU00146"/>
    </source>
</evidence>
<reference evidence="8 9" key="1">
    <citation type="journal article" date="2017" name="Mol. Plant">
        <title>The Genome of Medicinal Plant Macleaya cordata Provides New Insights into Benzylisoquinoline Alkaloids Metabolism.</title>
        <authorList>
            <person name="Liu X."/>
            <person name="Liu Y."/>
            <person name="Huang P."/>
            <person name="Ma Y."/>
            <person name="Qing Z."/>
            <person name="Tang Q."/>
            <person name="Cao H."/>
            <person name="Cheng P."/>
            <person name="Zheng Y."/>
            <person name="Yuan Z."/>
            <person name="Zhou Y."/>
            <person name="Liu J."/>
            <person name="Tang Z."/>
            <person name="Zhuo Y."/>
            <person name="Zhang Y."/>
            <person name="Yu L."/>
            <person name="Huang J."/>
            <person name="Yang P."/>
            <person name="Peng Q."/>
            <person name="Zhang J."/>
            <person name="Jiang W."/>
            <person name="Zhang Z."/>
            <person name="Lin K."/>
            <person name="Ro D.K."/>
            <person name="Chen X."/>
            <person name="Xiong X."/>
            <person name="Shang Y."/>
            <person name="Huang S."/>
            <person name="Zeng J."/>
        </authorList>
    </citation>
    <scope>NUCLEOTIDE SEQUENCE [LARGE SCALE GENOMIC DNA]</scope>
    <source>
        <strain evidence="9">cv. BLH2017</strain>
        <tissue evidence="8">Root</tissue>
    </source>
</reference>
<dbReference type="InterPro" id="IPR019787">
    <property type="entry name" value="Znf_PHD-finger"/>
</dbReference>
<dbReference type="CDD" id="cd15492">
    <property type="entry name" value="PHD_BRPF_JADE_like"/>
    <property type="match status" value="1"/>
</dbReference>
<dbReference type="SUPFAM" id="SSF57903">
    <property type="entry name" value="FYVE/PHD zinc finger"/>
    <property type="match status" value="1"/>
</dbReference>
<evidence type="ECO:0000313" key="8">
    <source>
        <dbReference type="EMBL" id="OVA18937.1"/>
    </source>
</evidence>